<evidence type="ECO:0000313" key="2">
    <source>
        <dbReference type="EMBL" id="MED6241000.1"/>
    </source>
</evidence>
<proteinExistence type="predicted"/>
<comment type="caution">
    <text evidence="2">The sequence shown here is derived from an EMBL/GenBank/DDBJ whole genome shotgun (WGS) entry which is preliminary data.</text>
</comment>
<evidence type="ECO:0000256" key="1">
    <source>
        <dbReference type="SAM" id="MobiDB-lite"/>
    </source>
</evidence>
<organism evidence="2 3">
    <name type="scientific">Ataeniobius toweri</name>
    <dbReference type="NCBI Taxonomy" id="208326"/>
    <lineage>
        <taxon>Eukaryota</taxon>
        <taxon>Metazoa</taxon>
        <taxon>Chordata</taxon>
        <taxon>Craniata</taxon>
        <taxon>Vertebrata</taxon>
        <taxon>Euteleostomi</taxon>
        <taxon>Actinopterygii</taxon>
        <taxon>Neopterygii</taxon>
        <taxon>Teleostei</taxon>
        <taxon>Neoteleostei</taxon>
        <taxon>Acanthomorphata</taxon>
        <taxon>Ovalentaria</taxon>
        <taxon>Atherinomorphae</taxon>
        <taxon>Cyprinodontiformes</taxon>
        <taxon>Goodeidae</taxon>
        <taxon>Ataeniobius</taxon>
    </lineage>
</organism>
<sequence>MLSKSSALGHASFQDRKQPTPQTSPNIRRYQLVSNSLINAALCLCCATFFPEKELRLTSWELLRWTLDPLREATDCFRCIFGGWCPLPGPPTPPPLLRAASMTRELTLPFSGRVQMNRKNFKISSEFFC</sequence>
<dbReference type="EMBL" id="JAHUTI010029528">
    <property type="protein sequence ID" value="MED6241000.1"/>
    <property type="molecule type" value="Genomic_DNA"/>
</dbReference>
<accession>A0ABU7AU88</accession>
<evidence type="ECO:0000313" key="3">
    <source>
        <dbReference type="Proteomes" id="UP001345963"/>
    </source>
</evidence>
<gene>
    <name evidence="2" type="ORF">ATANTOWER_011183</name>
</gene>
<reference evidence="2 3" key="1">
    <citation type="submission" date="2021-07" db="EMBL/GenBank/DDBJ databases">
        <authorList>
            <person name="Palmer J.M."/>
        </authorList>
    </citation>
    <scope>NUCLEOTIDE SEQUENCE [LARGE SCALE GENOMIC DNA]</scope>
    <source>
        <strain evidence="2 3">AT_MEX2019</strain>
        <tissue evidence="2">Muscle</tissue>
    </source>
</reference>
<keyword evidence="3" id="KW-1185">Reference proteome</keyword>
<protein>
    <submittedName>
        <fullName evidence="2">Uncharacterized protein</fullName>
    </submittedName>
</protein>
<feature type="region of interest" description="Disordered" evidence="1">
    <location>
        <begin position="1"/>
        <end position="25"/>
    </location>
</feature>
<name>A0ABU7AU88_9TELE</name>
<dbReference type="Proteomes" id="UP001345963">
    <property type="component" value="Unassembled WGS sequence"/>
</dbReference>